<dbReference type="AlphaFoldDB" id="A0A4S1XGI0"/>
<dbReference type="Gene3D" id="2.170.130.10">
    <property type="entry name" value="TonB-dependent receptor, plug domain"/>
    <property type="match status" value="1"/>
</dbReference>
<dbReference type="PANTHER" id="PTHR47234:SF2">
    <property type="entry name" value="TONB-DEPENDENT RECEPTOR"/>
    <property type="match status" value="1"/>
</dbReference>
<keyword evidence="2 8" id="KW-0813">Transport</keyword>
<evidence type="ECO:0000256" key="9">
    <source>
        <dbReference type="RuleBase" id="RU003357"/>
    </source>
</evidence>
<evidence type="ECO:0000256" key="7">
    <source>
        <dbReference type="ARBA" id="ARBA00023237"/>
    </source>
</evidence>
<dbReference type="PANTHER" id="PTHR47234">
    <property type="match status" value="1"/>
</dbReference>
<dbReference type="GO" id="GO:0009279">
    <property type="term" value="C:cell outer membrane"/>
    <property type="evidence" value="ECO:0007669"/>
    <property type="project" value="UniProtKB-SubCell"/>
</dbReference>
<keyword evidence="5 9" id="KW-0798">TonB box</keyword>
<evidence type="ECO:0000259" key="12">
    <source>
        <dbReference type="Pfam" id="PF07715"/>
    </source>
</evidence>
<evidence type="ECO:0000256" key="5">
    <source>
        <dbReference type="ARBA" id="ARBA00023077"/>
    </source>
</evidence>
<dbReference type="InterPro" id="IPR036942">
    <property type="entry name" value="Beta-barrel_TonB_sf"/>
</dbReference>
<dbReference type="Gene3D" id="2.40.170.20">
    <property type="entry name" value="TonB-dependent receptor, beta-barrel domain"/>
    <property type="match status" value="1"/>
</dbReference>
<feature type="domain" description="TonB-dependent receptor-like beta-barrel" evidence="11">
    <location>
        <begin position="651"/>
        <end position="1018"/>
    </location>
</feature>
<evidence type="ECO:0000256" key="1">
    <source>
        <dbReference type="ARBA" id="ARBA00004571"/>
    </source>
</evidence>
<name>A0A4S1XGI0_9SPHN</name>
<evidence type="ECO:0000256" key="6">
    <source>
        <dbReference type="ARBA" id="ARBA00023136"/>
    </source>
</evidence>
<evidence type="ECO:0000256" key="8">
    <source>
        <dbReference type="PROSITE-ProRule" id="PRU01360"/>
    </source>
</evidence>
<keyword evidence="14" id="KW-1185">Reference proteome</keyword>
<evidence type="ECO:0000256" key="3">
    <source>
        <dbReference type="ARBA" id="ARBA00022452"/>
    </source>
</evidence>
<keyword evidence="6 8" id="KW-0472">Membrane</keyword>
<evidence type="ECO:0000256" key="10">
    <source>
        <dbReference type="SAM" id="MobiDB-lite"/>
    </source>
</evidence>
<protein>
    <submittedName>
        <fullName evidence="13">TonB-dependent receptor</fullName>
    </submittedName>
</protein>
<evidence type="ECO:0000256" key="4">
    <source>
        <dbReference type="ARBA" id="ARBA00022692"/>
    </source>
</evidence>
<dbReference type="PROSITE" id="PS52016">
    <property type="entry name" value="TONB_DEPENDENT_REC_3"/>
    <property type="match status" value="1"/>
</dbReference>
<dbReference type="Pfam" id="PF07715">
    <property type="entry name" value="Plug"/>
    <property type="match status" value="1"/>
</dbReference>
<organism evidence="13 14">
    <name type="scientific">Sphingomonas gei</name>
    <dbReference type="NCBI Taxonomy" id="1395960"/>
    <lineage>
        <taxon>Bacteria</taxon>
        <taxon>Pseudomonadati</taxon>
        <taxon>Pseudomonadota</taxon>
        <taxon>Alphaproteobacteria</taxon>
        <taxon>Sphingomonadales</taxon>
        <taxon>Sphingomonadaceae</taxon>
        <taxon>Sphingomonas</taxon>
    </lineage>
</organism>
<keyword evidence="7 8" id="KW-0998">Cell outer membrane</keyword>
<dbReference type="Pfam" id="PF00593">
    <property type="entry name" value="TonB_dep_Rec_b-barrel"/>
    <property type="match status" value="1"/>
</dbReference>
<dbReference type="InterPro" id="IPR037066">
    <property type="entry name" value="Plug_dom_sf"/>
</dbReference>
<dbReference type="EMBL" id="SRXT01000002">
    <property type="protein sequence ID" value="TGX54823.1"/>
    <property type="molecule type" value="Genomic_DNA"/>
</dbReference>
<sequence>MNRGPLSAGLHDPTDGAATQNALAPYLVYRILSHIRIGRDMLGGRGNNEGKIGMKVDREWYGVSVTALALVLAHPASAQQTTSAEVPQESGARDAAVAENESQARGDADSDREVLVTGTRIRRTDVSTATPITVIDKEMITQRGLGRLDETLSAIPQIAPMLGERGSNDPRLGPARINLRKLGAGRTLNLLNGERMTNDVNIIPSALIERVDVLTGGASAVYGSDAIAGVVNFIVKRRFQGIELNAEASTQQSTNDNDTMLNLLDEAGYPRPDRNVWGGQQYFASLTAGTNFADNRGNISLFGSYRRTEPMEFSAFDHTACPLYMNPQNPLPAVQQNDQWACGYTEYNPYNWFYAGGQEWTNATDGSRNWRPYDVADIVRNPQKDYLQRSTRTYNAGGFASFDFSDALKFDANFLYTRYKQHGRNAQAVGFYAPDFQMPCDNPFMSQQQATIVCGANAGVAGETGTFSMTVFRPDYANDYYNDISDWRGAAHLSGKITDEISFDLSGQKSRRIEKYEGTNIFDYWVMVDRFTKAMQVVNSNGKPTCTSVIDGSDPACVPLDAFSTAGPDAAVWDYVTRTGGSRVQIDQMVLNGSVSGTLGALGLKSPFADSALGFAIVAEHRWNRVSESGSGAYDWWSRYASSDVVDELGGELELPLIQNKPFIQELTVSGAYRLSDYRSLDSMVHTWKADFTYRPFNGLGFRGSLNKALRQGVLERLQTANPYNGTFRDFCAPPGPGSTLTRYTFEQCAASGLTQAQYDALGNYNGCDTNGLCQVLYRPGGNPELQPEKSRSVTLGVVAQPRFLRGLTASFDYFAIKITGAFEWIRTDLVADQCYNQKVSFYCGLITRDPATGAVTEINARYMNSGFVETKGYDFALSYNWANPSQLIGMNIGSLNFGINGTINTTYNRQFAPNSPVYSCLGYFGFFCTEPSPKYRHYASIGWGMPWKGNINLLWRYASSTRNSKLAPNAPLAARPSPSNTDNYPLIAKMPALSLFDLAVSYPISRAVDIRFNVQNLFDKDPPMVGNADAGTGSWFNTYPQYDSWGRTLRLGIRARIW</sequence>
<dbReference type="InterPro" id="IPR039426">
    <property type="entry name" value="TonB-dep_rcpt-like"/>
</dbReference>
<evidence type="ECO:0000256" key="2">
    <source>
        <dbReference type="ARBA" id="ARBA00022448"/>
    </source>
</evidence>
<evidence type="ECO:0000313" key="13">
    <source>
        <dbReference type="EMBL" id="TGX54823.1"/>
    </source>
</evidence>
<keyword evidence="3 8" id="KW-1134">Transmembrane beta strand</keyword>
<dbReference type="SUPFAM" id="SSF56935">
    <property type="entry name" value="Porins"/>
    <property type="match status" value="1"/>
</dbReference>
<reference evidence="13 14" key="1">
    <citation type="submission" date="2019-04" db="EMBL/GenBank/DDBJ databases">
        <title>Sphingomonas psychrotolerans sp. nov., isolated from soil in the Tianshan Mountains, Xinjiang, China.</title>
        <authorList>
            <person name="Luo Y."/>
            <person name="Sheng H."/>
        </authorList>
    </citation>
    <scope>NUCLEOTIDE SEQUENCE [LARGE SCALE GENOMIC DNA]</scope>
    <source>
        <strain evidence="13 14">ZFGT-11</strain>
    </source>
</reference>
<keyword evidence="4 8" id="KW-0812">Transmembrane</keyword>
<feature type="compositionally biased region" description="Basic and acidic residues" evidence="10">
    <location>
        <begin position="102"/>
        <end position="112"/>
    </location>
</feature>
<dbReference type="InterPro" id="IPR012910">
    <property type="entry name" value="Plug_dom"/>
</dbReference>
<proteinExistence type="inferred from homology"/>
<evidence type="ECO:0000259" key="11">
    <source>
        <dbReference type="Pfam" id="PF00593"/>
    </source>
</evidence>
<dbReference type="OrthoDB" id="7515717at2"/>
<comment type="caution">
    <text evidence="13">The sequence shown here is derived from an EMBL/GenBank/DDBJ whole genome shotgun (WGS) entry which is preliminary data.</text>
</comment>
<dbReference type="InterPro" id="IPR000531">
    <property type="entry name" value="Beta-barrel_TonB"/>
</dbReference>
<evidence type="ECO:0000313" key="14">
    <source>
        <dbReference type="Proteomes" id="UP000306147"/>
    </source>
</evidence>
<keyword evidence="13" id="KW-0675">Receptor</keyword>
<accession>A0A4S1XGI0</accession>
<comment type="subcellular location">
    <subcellularLocation>
        <location evidence="1 8">Cell outer membrane</location>
        <topology evidence="1 8">Multi-pass membrane protein</topology>
    </subcellularLocation>
</comment>
<feature type="region of interest" description="Disordered" evidence="10">
    <location>
        <begin position="79"/>
        <end position="112"/>
    </location>
</feature>
<comment type="similarity">
    <text evidence="8 9">Belongs to the TonB-dependent receptor family.</text>
</comment>
<feature type="domain" description="TonB-dependent receptor plug" evidence="12">
    <location>
        <begin position="127"/>
        <end position="230"/>
    </location>
</feature>
<dbReference type="Proteomes" id="UP000306147">
    <property type="component" value="Unassembled WGS sequence"/>
</dbReference>
<gene>
    <name evidence="13" type="ORF">E5A73_05055</name>
</gene>